<feature type="coiled-coil region" evidence="1">
    <location>
        <begin position="9"/>
        <end position="74"/>
    </location>
</feature>
<name>A0AAU9DGS3_9BACT</name>
<evidence type="ECO:0000313" key="2">
    <source>
        <dbReference type="EMBL" id="BDD11760.1"/>
    </source>
</evidence>
<reference evidence="2 3" key="1">
    <citation type="submission" date="2021-12" db="EMBL/GenBank/DDBJ databases">
        <title>Genome sequencing of bacteria with rrn-lacking chromosome and rrn-plasmid.</title>
        <authorList>
            <person name="Anda M."/>
            <person name="Iwasaki W."/>
        </authorList>
    </citation>
    <scope>NUCLEOTIDE SEQUENCE [LARGE SCALE GENOMIC DNA]</scope>
    <source>
        <strain evidence="2 3">DSM 100852</strain>
        <plasmid evidence="2 3">pFA1</plasmid>
    </source>
</reference>
<dbReference type="Proteomes" id="UP001348817">
    <property type="component" value="Plasmid pFA1"/>
</dbReference>
<geneLocation type="plasmid" evidence="2 3">
    <name>pFA1</name>
</geneLocation>
<dbReference type="AlphaFoldDB" id="A0AAU9DGS3"/>
<dbReference type="RefSeq" id="WP_338394870.1">
    <property type="nucleotide sequence ID" value="NZ_AP025315.1"/>
</dbReference>
<dbReference type="EMBL" id="AP025315">
    <property type="protein sequence ID" value="BDD11760.1"/>
    <property type="molecule type" value="Genomic_DNA"/>
</dbReference>
<proteinExistence type="predicted"/>
<keyword evidence="3" id="KW-1185">Reference proteome</keyword>
<keyword evidence="2" id="KW-0614">Plasmid</keyword>
<evidence type="ECO:0000256" key="1">
    <source>
        <dbReference type="SAM" id="Coils"/>
    </source>
</evidence>
<organism evidence="2 3">
    <name type="scientific">Fulvitalea axinellae</name>
    <dbReference type="NCBI Taxonomy" id="1182444"/>
    <lineage>
        <taxon>Bacteria</taxon>
        <taxon>Pseudomonadati</taxon>
        <taxon>Bacteroidota</taxon>
        <taxon>Cytophagia</taxon>
        <taxon>Cytophagales</taxon>
        <taxon>Persicobacteraceae</taxon>
        <taxon>Fulvitalea</taxon>
    </lineage>
</organism>
<sequence length="82" mass="9407">MSDYRTTLIEKYQNELQSKQASLADITALLPDFDNLLNSSQYALKEKKRLMDRKAKLEVDVAQLNTLLQDMQNEVDDSTPIS</sequence>
<keyword evidence="1" id="KW-0175">Coiled coil</keyword>
<dbReference type="KEGG" id="fax:FUAX_41920"/>
<protein>
    <submittedName>
        <fullName evidence="2">Uncharacterized protein</fullName>
    </submittedName>
</protein>
<gene>
    <name evidence="2" type="ORF">FUAX_41920</name>
</gene>
<evidence type="ECO:0000313" key="3">
    <source>
        <dbReference type="Proteomes" id="UP001348817"/>
    </source>
</evidence>
<accession>A0AAU9DGS3</accession>